<dbReference type="EMBL" id="CP133762">
    <property type="protein sequence ID" value="WMX47041.1"/>
    <property type="molecule type" value="Genomic_DNA"/>
</dbReference>
<name>A0ABY9RZS3_9ACTN</name>
<dbReference type="InterPro" id="IPR005523">
    <property type="entry name" value="DUF317_SPDY"/>
</dbReference>
<dbReference type="Proteomes" id="UP001250858">
    <property type="component" value="Chromosome"/>
</dbReference>
<evidence type="ECO:0000259" key="1">
    <source>
        <dbReference type="Pfam" id="PF03771"/>
    </source>
</evidence>
<dbReference type="RefSeq" id="WP_309549281.1">
    <property type="nucleotide sequence ID" value="NZ_CP133762.1"/>
</dbReference>
<gene>
    <name evidence="2" type="ORF">RGF97_22510</name>
</gene>
<evidence type="ECO:0000313" key="3">
    <source>
        <dbReference type="Proteomes" id="UP001250858"/>
    </source>
</evidence>
<feature type="domain" description="DUF317" evidence="1">
    <location>
        <begin position="42"/>
        <end position="97"/>
    </location>
</feature>
<dbReference type="Pfam" id="PF03771">
    <property type="entry name" value="SPDY"/>
    <property type="match status" value="1"/>
</dbReference>
<organism evidence="2 3">
    <name type="scientific">Streptomyces roseicoloratus</name>
    <dbReference type="NCBI Taxonomy" id="2508722"/>
    <lineage>
        <taxon>Bacteria</taxon>
        <taxon>Bacillati</taxon>
        <taxon>Actinomycetota</taxon>
        <taxon>Actinomycetes</taxon>
        <taxon>Kitasatosporales</taxon>
        <taxon>Streptomycetaceae</taxon>
        <taxon>Streptomyces</taxon>
    </lineage>
</organism>
<keyword evidence="3" id="KW-1185">Reference proteome</keyword>
<sequence>MWQEPGSLSSVVNRLRGRHRPCDSATPFEIRPNGLCGAERTRVACSFELGDLPVAWQISAQSHPGGTLPEWNAYFTVGVPHEALTDLLLALDARTVPAFSFDGPEIVLAAVCAQGWVRDIDRPHIAALAPGLSAGISLEEVPRSFAMPIRGLVASIGRRGRNLLPAPRISGARLQRQHAARSGRDLRSLARLPNPLPRSCLPVGVEGQLDVIQPGARWWRRARGSE</sequence>
<protein>
    <submittedName>
        <fullName evidence="2">DUF317 domain-containing protein</fullName>
    </submittedName>
</protein>
<reference evidence="2 3" key="1">
    <citation type="submission" date="2023-09" db="EMBL/GenBank/DDBJ databases">
        <title>Complete genome of Streptomyces roseicoloratus T14.</title>
        <authorList>
            <person name="Bashizi T."/>
            <person name="Kim M.-J."/>
            <person name="Lee G."/>
            <person name="Tagele S.B."/>
            <person name="Shin J.-H."/>
        </authorList>
    </citation>
    <scope>NUCLEOTIDE SEQUENCE [LARGE SCALE GENOMIC DNA]</scope>
    <source>
        <strain evidence="2 3">T14</strain>
    </source>
</reference>
<proteinExistence type="predicted"/>
<evidence type="ECO:0000313" key="2">
    <source>
        <dbReference type="EMBL" id="WMX47041.1"/>
    </source>
</evidence>
<accession>A0ABY9RZS3</accession>